<sequence length="210" mass="23483">MARKLKAPIGPSSLSKILERLNTSPKLTLYGVRALRLSYAFRNDHFGARHFTKEELPKIRYANPSLKIEVEKALKKPEEQWRPEIELQLEDGSLKTIDMDKKWSTTIVKELMELAGGDPWRRWKNTAQKNGQPLVPGEEHERATPPSPKGMLPFPNLKVYRQTHPKEKKADGKVALDGAAKQKGKKGGKDEVPVDMSDVSTKAGAAAVLP</sequence>
<accession>A0ABR2ZP21</accession>
<keyword evidence="3" id="KW-0496">Mitochondrion</keyword>
<comment type="caution">
    <text evidence="7">The sequence shown here is derived from an EMBL/GenBank/DDBJ whole genome shotgun (WGS) entry which is preliminary data.</text>
</comment>
<dbReference type="EMBL" id="JBBXMP010000090">
    <property type="protein sequence ID" value="KAL0063005.1"/>
    <property type="molecule type" value="Genomic_DNA"/>
</dbReference>
<protein>
    <recommendedName>
        <fullName evidence="6">Ribosomal protein/NADH dehydrogenase domain-containing protein</fullName>
    </recommendedName>
</protein>
<keyword evidence="2" id="KW-0689">Ribosomal protein</keyword>
<evidence type="ECO:0000313" key="8">
    <source>
        <dbReference type="Proteomes" id="UP001437256"/>
    </source>
</evidence>
<comment type="subcellular location">
    <subcellularLocation>
        <location evidence="1">Mitochondrion</location>
    </subcellularLocation>
</comment>
<feature type="region of interest" description="Disordered" evidence="5">
    <location>
        <begin position="122"/>
        <end position="210"/>
    </location>
</feature>
<dbReference type="PANTHER" id="PTHR13274:SF2">
    <property type="entry name" value="SMALL RIBOSOMAL SUBUNIT PROTEIN MS25"/>
    <property type="match status" value="1"/>
</dbReference>
<evidence type="ECO:0000256" key="1">
    <source>
        <dbReference type="ARBA" id="ARBA00004173"/>
    </source>
</evidence>
<evidence type="ECO:0000256" key="4">
    <source>
        <dbReference type="ARBA" id="ARBA00023274"/>
    </source>
</evidence>
<keyword evidence="8" id="KW-1185">Reference proteome</keyword>
<evidence type="ECO:0000259" key="6">
    <source>
        <dbReference type="Pfam" id="PF05047"/>
    </source>
</evidence>
<evidence type="ECO:0000256" key="2">
    <source>
        <dbReference type="ARBA" id="ARBA00022980"/>
    </source>
</evidence>
<dbReference type="Gene3D" id="3.40.30.10">
    <property type="entry name" value="Glutaredoxin"/>
    <property type="match status" value="1"/>
</dbReference>
<evidence type="ECO:0000256" key="3">
    <source>
        <dbReference type="ARBA" id="ARBA00023128"/>
    </source>
</evidence>
<gene>
    <name evidence="7" type="ORF">AAF712_010136</name>
</gene>
<dbReference type="Proteomes" id="UP001437256">
    <property type="component" value="Unassembled WGS sequence"/>
</dbReference>
<keyword evidence="4" id="KW-0687">Ribonucleoprotein</keyword>
<dbReference type="InterPro" id="IPR040049">
    <property type="entry name" value="Ribosomal_mS25/mL61"/>
</dbReference>
<feature type="compositionally biased region" description="Basic and acidic residues" evidence="5">
    <location>
        <begin position="164"/>
        <end position="174"/>
    </location>
</feature>
<dbReference type="PANTHER" id="PTHR13274">
    <property type="entry name" value="MITOCHONDRIAL RIBOSOMAL PROTEIN S25"/>
    <property type="match status" value="1"/>
</dbReference>
<reference evidence="7 8" key="1">
    <citation type="submission" date="2024-05" db="EMBL/GenBank/DDBJ databases">
        <title>A draft genome resource for the thread blight pathogen Marasmius tenuissimus strain MS-2.</title>
        <authorList>
            <person name="Yulfo-Soto G.E."/>
            <person name="Baruah I.K."/>
            <person name="Amoako-Attah I."/>
            <person name="Bukari Y."/>
            <person name="Meinhardt L.W."/>
            <person name="Bailey B.A."/>
            <person name="Cohen S.P."/>
        </authorList>
    </citation>
    <scope>NUCLEOTIDE SEQUENCE [LARGE SCALE GENOMIC DNA]</scope>
    <source>
        <strain evidence="7 8">MS-2</strain>
    </source>
</reference>
<proteinExistence type="predicted"/>
<evidence type="ECO:0000313" key="7">
    <source>
        <dbReference type="EMBL" id="KAL0063005.1"/>
    </source>
</evidence>
<dbReference type="Pfam" id="PF05047">
    <property type="entry name" value="L51_S25_CI-B8"/>
    <property type="match status" value="1"/>
</dbReference>
<dbReference type="InterPro" id="IPR007741">
    <property type="entry name" value="Ribosomal_mL43/mS25/NADH_DH"/>
</dbReference>
<dbReference type="SUPFAM" id="SSF52833">
    <property type="entry name" value="Thioredoxin-like"/>
    <property type="match status" value="1"/>
</dbReference>
<evidence type="ECO:0000256" key="5">
    <source>
        <dbReference type="SAM" id="MobiDB-lite"/>
    </source>
</evidence>
<dbReference type="InterPro" id="IPR036249">
    <property type="entry name" value="Thioredoxin-like_sf"/>
</dbReference>
<feature type="domain" description="Ribosomal protein/NADH dehydrogenase" evidence="6">
    <location>
        <begin position="48"/>
        <end position="102"/>
    </location>
</feature>
<name>A0ABR2ZP21_9AGAR</name>
<organism evidence="7 8">
    <name type="scientific">Marasmius tenuissimus</name>
    <dbReference type="NCBI Taxonomy" id="585030"/>
    <lineage>
        <taxon>Eukaryota</taxon>
        <taxon>Fungi</taxon>
        <taxon>Dikarya</taxon>
        <taxon>Basidiomycota</taxon>
        <taxon>Agaricomycotina</taxon>
        <taxon>Agaricomycetes</taxon>
        <taxon>Agaricomycetidae</taxon>
        <taxon>Agaricales</taxon>
        <taxon>Marasmiineae</taxon>
        <taxon>Marasmiaceae</taxon>
        <taxon>Marasmius</taxon>
    </lineage>
</organism>